<dbReference type="EMBL" id="JAPFQO010000003">
    <property type="protein sequence ID" value="MCX2739458.1"/>
    <property type="molecule type" value="Genomic_DNA"/>
</dbReference>
<feature type="chain" id="PRO_5047530230" evidence="1">
    <location>
        <begin position="26"/>
        <end position="138"/>
    </location>
</feature>
<dbReference type="RefSeq" id="WP_266051523.1">
    <property type="nucleotide sequence ID" value="NZ_JAPFQO010000003.1"/>
</dbReference>
<evidence type="ECO:0000313" key="2">
    <source>
        <dbReference type="EMBL" id="MCX2739458.1"/>
    </source>
</evidence>
<evidence type="ECO:0000256" key="1">
    <source>
        <dbReference type="SAM" id="SignalP"/>
    </source>
</evidence>
<proteinExistence type="predicted"/>
<sequence length="138" mass="15571">MKKSNRTYAKVMLAAALGFSFAAEATNYTSTNAKAAVITTQDDQNMLPMQQELLGEYADIKALTAQNMRQAYITFMESVREQKGPWADEEWQNAKNLLEKLNAHKETVEKELGTDDKAKIKMLQAEFRSLETTGDIKD</sequence>
<feature type="signal peptide" evidence="1">
    <location>
        <begin position="1"/>
        <end position="25"/>
    </location>
</feature>
<organism evidence="2 3">
    <name type="scientific">Pontibacter anaerobius</name>
    <dbReference type="NCBI Taxonomy" id="2993940"/>
    <lineage>
        <taxon>Bacteria</taxon>
        <taxon>Pseudomonadati</taxon>
        <taxon>Bacteroidota</taxon>
        <taxon>Cytophagia</taxon>
        <taxon>Cytophagales</taxon>
        <taxon>Hymenobacteraceae</taxon>
        <taxon>Pontibacter</taxon>
    </lineage>
</organism>
<name>A0ABT3RDD8_9BACT</name>
<comment type="caution">
    <text evidence="2">The sequence shown here is derived from an EMBL/GenBank/DDBJ whole genome shotgun (WGS) entry which is preliminary data.</text>
</comment>
<accession>A0ABT3RDD8</accession>
<gene>
    <name evidence="2" type="ORF">OO017_05830</name>
</gene>
<protein>
    <submittedName>
        <fullName evidence="2">Uncharacterized protein</fullName>
    </submittedName>
</protein>
<evidence type="ECO:0000313" key="3">
    <source>
        <dbReference type="Proteomes" id="UP001207228"/>
    </source>
</evidence>
<keyword evidence="3" id="KW-1185">Reference proteome</keyword>
<dbReference type="Proteomes" id="UP001207228">
    <property type="component" value="Unassembled WGS sequence"/>
</dbReference>
<keyword evidence="1" id="KW-0732">Signal</keyword>
<reference evidence="2 3" key="1">
    <citation type="submission" date="2022-11" db="EMBL/GenBank/DDBJ databases">
        <title>The characterization of three novel Bacteroidetes species and genomic analysis of their roles in tidal elemental geochemical cycles.</title>
        <authorList>
            <person name="Ma K.-J."/>
        </authorList>
    </citation>
    <scope>NUCLEOTIDE SEQUENCE [LARGE SCALE GENOMIC DNA]</scope>
    <source>
        <strain evidence="2 3">M82</strain>
    </source>
</reference>